<dbReference type="PANTHER" id="PTHR43364:SF4">
    <property type="entry name" value="NAD(P)-LINKED OXIDOREDUCTASE SUPERFAMILY PROTEIN"/>
    <property type="match status" value="1"/>
</dbReference>
<dbReference type="Gene3D" id="3.20.20.100">
    <property type="entry name" value="NADP-dependent oxidoreductase domain"/>
    <property type="match status" value="1"/>
</dbReference>
<evidence type="ECO:0000256" key="1">
    <source>
        <dbReference type="ARBA" id="ARBA00023002"/>
    </source>
</evidence>
<evidence type="ECO:0000313" key="3">
    <source>
        <dbReference type="EMBL" id="RUL87076.1"/>
    </source>
</evidence>
<dbReference type="CDD" id="cd19084">
    <property type="entry name" value="AKR_AKR11B1-like"/>
    <property type="match status" value="1"/>
</dbReference>
<dbReference type="PRINTS" id="PR00069">
    <property type="entry name" value="ALDKETRDTASE"/>
</dbReference>
<protein>
    <submittedName>
        <fullName evidence="3">Aldo/keto reductase</fullName>
    </submittedName>
</protein>
<dbReference type="AlphaFoldDB" id="A0A432MIU5"/>
<dbReference type="EMBL" id="RYZH01000026">
    <property type="protein sequence ID" value="RUL87076.1"/>
    <property type="molecule type" value="Genomic_DNA"/>
</dbReference>
<feature type="domain" description="NADP-dependent oxidoreductase" evidence="2">
    <location>
        <begin position="15"/>
        <end position="306"/>
    </location>
</feature>
<comment type="caution">
    <text evidence="3">The sequence shown here is derived from an EMBL/GenBank/DDBJ whole genome shotgun (WGS) entry which is preliminary data.</text>
</comment>
<sequence>MERTRLGPDGPLISRLGLGGCPIGGHGWGHVDDHESAGAVRRALDLGIDHFDTADVYGLGHSEEVLASALGPDRERVVVATKFGVRRADDGAMTKDASPAHLRRALEGSLRRLRLDCIPLYYLHWPDGRTPIEETMLELLRRRDAGQIRMIGLSNVGPELIERALAVGPVHAVQLPFSLVDRGALGPLRAIADRERITVVTWGSLAQGLLTGKFTAGSTFDRDDRRHRYDNFSGDRFLRNLRVADAVREAAEGLGQTPAQVALRWVLDQPGVGVALFGAKRPEQVVDNAGALDRPLPAEVVRRLSEEADAALLEPLPV</sequence>
<reference evidence="3 4" key="1">
    <citation type="submission" date="2018-12" db="EMBL/GenBank/DDBJ databases">
        <authorList>
            <person name="Toschakov S.V."/>
        </authorList>
    </citation>
    <scope>NUCLEOTIDE SEQUENCE [LARGE SCALE GENOMIC DNA]</scope>
    <source>
        <strain evidence="3 4">GM2012</strain>
    </source>
</reference>
<gene>
    <name evidence="3" type="ORF">TsocGM_14145</name>
</gene>
<accession>A0A432MIU5</accession>
<evidence type="ECO:0000259" key="2">
    <source>
        <dbReference type="Pfam" id="PF00248"/>
    </source>
</evidence>
<dbReference type="GO" id="GO:0016491">
    <property type="term" value="F:oxidoreductase activity"/>
    <property type="evidence" value="ECO:0007669"/>
    <property type="project" value="UniProtKB-KW"/>
</dbReference>
<dbReference type="InterPro" id="IPR020471">
    <property type="entry name" value="AKR"/>
</dbReference>
<dbReference type="Proteomes" id="UP000280296">
    <property type="component" value="Unassembled WGS sequence"/>
</dbReference>
<keyword evidence="1" id="KW-0560">Oxidoreductase</keyword>
<dbReference type="PANTHER" id="PTHR43364">
    <property type="entry name" value="NADH-SPECIFIC METHYLGLYOXAL REDUCTASE-RELATED"/>
    <property type="match status" value="1"/>
</dbReference>
<organism evidence="3 4">
    <name type="scientific">Tautonia sociabilis</name>
    <dbReference type="NCBI Taxonomy" id="2080755"/>
    <lineage>
        <taxon>Bacteria</taxon>
        <taxon>Pseudomonadati</taxon>
        <taxon>Planctomycetota</taxon>
        <taxon>Planctomycetia</taxon>
        <taxon>Isosphaerales</taxon>
        <taxon>Isosphaeraceae</taxon>
        <taxon>Tautonia</taxon>
    </lineage>
</organism>
<proteinExistence type="predicted"/>
<dbReference type="InterPro" id="IPR050523">
    <property type="entry name" value="AKR_Detox_Biosynth"/>
</dbReference>
<dbReference type="GO" id="GO:0005829">
    <property type="term" value="C:cytosol"/>
    <property type="evidence" value="ECO:0007669"/>
    <property type="project" value="TreeGrafter"/>
</dbReference>
<dbReference type="Pfam" id="PF00248">
    <property type="entry name" value="Aldo_ket_red"/>
    <property type="match status" value="1"/>
</dbReference>
<evidence type="ECO:0000313" key="4">
    <source>
        <dbReference type="Proteomes" id="UP000280296"/>
    </source>
</evidence>
<name>A0A432MIU5_9BACT</name>
<keyword evidence="4" id="KW-1185">Reference proteome</keyword>
<dbReference type="OrthoDB" id="9804790at2"/>
<dbReference type="SUPFAM" id="SSF51430">
    <property type="entry name" value="NAD(P)-linked oxidoreductase"/>
    <property type="match status" value="1"/>
</dbReference>
<dbReference type="RefSeq" id="WP_126726120.1">
    <property type="nucleotide sequence ID" value="NZ_RYZH01000026.1"/>
</dbReference>
<reference evidence="3 4" key="2">
    <citation type="submission" date="2019-01" db="EMBL/GenBank/DDBJ databases">
        <title>Tautonia sociabilis, a novel thermotolerant planctomycete of Isosphaeraceae family, isolated from a 4000 m deep subterranean habitat.</title>
        <authorList>
            <person name="Kovaleva O.L."/>
            <person name="Elcheninov A.G."/>
            <person name="Van Heerden E."/>
            <person name="Toshchakov S.V."/>
            <person name="Novikov A."/>
            <person name="Bonch-Osmolovskaya E.A."/>
            <person name="Kublanov I.V."/>
        </authorList>
    </citation>
    <scope>NUCLEOTIDE SEQUENCE [LARGE SCALE GENOMIC DNA]</scope>
    <source>
        <strain evidence="3 4">GM2012</strain>
    </source>
</reference>
<dbReference type="InterPro" id="IPR023210">
    <property type="entry name" value="NADP_OxRdtase_dom"/>
</dbReference>
<dbReference type="InterPro" id="IPR036812">
    <property type="entry name" value="NAD(P)_OxRdtase_dom_sf"/>
</dbReference>